<evidence type="ECO:0000313" key="2">
    <source>
        <dbReference type="EMBL" id="MBB4963492.1"/>
    </source>
</evidence>
<evidence type="ECO:0000256" key="1">
    <source>
        <dbReference type="SAM" id="MobiDB-lite"/>
    </source>
</evidence>
<comment type="caution">
    <text evidence="2">The sequence shown here is derived from an EMBL/GenBank/DDBJ whole genome shotgun (WGS) entry which is preliminary data.</text>
</comment>
<dbReference type="RefSeq" id="WP_184666261.1">
    <property type="nucleotide sequence ID" value="NZ_BAABAI010000011.1"/>
</dbReference>
<proteinExistence type="predicted"/>
<sequence length="48" mass="4781">MTRIAFRTGGTTAGHPGAPTASCPTAMVRVSDNPSEAGDRLPVRGAAA</sequence>
<dbReference type="Proteomes" id="UP000542674">
    <property type="component" value="Unassembled WGS sequence"/>
</dbReference>
<dbReference type="EMBL" id="JACHJS010000001">
    <property type="protein sequence ID" value="MBB4963492.1"/>
    <property type="molecule type" value="Genomic_DNA"/>
</dbReference>
<name>A0A7W7T017_9PSEU</name>
<evidence type="ECO:0000313" key="3">
    <source>
        <dbReference type="Proteomes" id="UP000542674"/>
    </source>
</evidence>
<reference evidence="2 3" key="1">
    <citation type="submission" date="2020-08" db="EMBL/GenBank/DDBJ databases">
        <title>Sequencing the genomes of 1000 actinobacteria strains.</title>
        <authorList>
            <person name="Klenk H.-P."/>
        </authorList>
    </citation>
    <scope>NUCLEOTIDE SEQUENCE [LARGE SCALE GENOMIC DNA]</scope>
    <source>
        <strain evidence="2 3">DSM 45084</strain>
    </source>
</reference>
<accession>A0A7W7T017</accession>
<protein>
    <submittedName>
        <fullName evidence="2">Uncharacterized protein</fullName>
    </submittedName>
</protein>
<feature type="compositionally biased region" description="Low complexity" evidence="1">
    <location>
        <begin position="8"/>
        <end position="21"/>
    </location>
</feature>
<dbReference type="AlphaFoldDB" id="A0A7W7T017"/>
<organism evidence="2 3">
    <name type="scientific">Saccharothrix violaceirubra</name>
    <dbReference type="NCBI Taxonomy" id="413306"/>
    <lineage>
        <taxon>Bacteria</taxon>
        <taxon>Bacillati</taxon>
        <taxon>Actinomycetota</taxon>
        <taxon>Actinomycetes</taxon>
        <taxon>Pseudonocardiales</taxon>
        <taxon>Pseudonocardiaceae</taxon>
        <taxon>Saccharothrix</taxon>
    </lineage>
</organism>
<keyword evidence="3" id="KW-1185">Reference proteome</keyword>
<feature type="region of interest" description="Disordered" evidence="1">
    <location>
        <begin position="1"/>
        <end position="24"/>
    </location>
</feature>
<gene>
    <name evidence="2" type="ORF">F4559_000851</name>
</gene>